<dbReference type="Pfam" id="PF01546">
    <property type="entry name" value="Peptidase_M20"/>
    <property type="match status" value="1"/>
</dbReference>
<feature type="binding site" evidence="2">
    <location>
        <position position="106"/>
    </location>
    <ligand>
        <name>Mn(2+)</name>
        <dbReference type="ChEBI" id="CHEBI:29035"/>
        <label>2</label>
    </ligand>
</feature>
<dbReference type="SUPFAM" id="SSF55031">
    <property type="entry name" value="Bacterial exopeptidase dimerisation domain"/>
    <property type="match status" value="1"/>
</dbReference>
<feature type="domain" description="Peptidase M20 dimerisation" evidence="3">
    <location>
        <begin position="189"/>
        <end position="284"/>
    </location>
</feature>
<dbReference type="InterPro" id="IPR011650">
    <property type="entry name" value="Peptidase_M20_dimer"/>
</dbReference>
<dbReference type="Gene3D" id="3.30.70.360">
    <property type="match status" value="1"/>
</dbReference>
<accession>A0A285PIH0</accession>
<dbReference type="EMBL" id="OBEL01000009">
    <property type="protein sequence ID" value="SNZ21515.1"/>
    <property type="molecule type" value="Genomic_DNA"/>
</dbReference>
<protein>
    <submittedName>
        <fullName evidence="4">Hippurate hydrolase</fullName>
    </submittedName>
</protein>
<gene>
    <name evidence="4" type="ORF">SAMN06265368_4637</name>
</gene>
<evidence type="ECO:0000313" key="4">
    <source>
        <dbReference type="EMBL" id="SNZ21515.1"/>
    </source>
</evidence>
<dbReference type="Proteomes" id="UP000219439">
    <property type="component" value="Unassembled WGS sequence"/>
</dbReference>
<comment type="cofactor">
    <cofactor evidence="2">
        <name>Mn(2+)</name>
        <dbReference type="ChEBI" id="CHEBI:29035"/>
    </cofactor>
    <text evidence="2">The Mn(2+) ion enhances activity.</text>
</comment>
<dbReference type="PIRSF" id="PIRSF005962">
    <property type="entry name" value="Pept_M20D_amidohydro"/>
    <property type="match status" value="1"/>
</dbReference>
<keyword evidence="1 4" id="KW-0378">Hydrolase</keyword>
<dbReference type="Pfam" id="PF07687">
    <property type="entry name" value="M20_dimer"/>
    <property type="match status" value="1"/>
</dbReference>
<feature type="binding site" evidence="2">
    <location>
        <position position="139"/>
    </location>
    <ligand>
        <name>Mn(2+)</name>
        <dbReference type="ChEBI" id="CHEBI:29035"/>
        <label>2</label>
    </ligand>
</feature>
<dbReference type="Gene3D" id="3.40.630.10">
    <property type="entry name" value="Zn peptidases"/>
    <property type="match status" value="1"/>
</dbReference>
<dbReference type="AlphaFoldDB" id="A0A285PIH0"/>
<dbReference type="OrthoDB" id="9777385at2"/>
<evidence type="ECO:0000256" key="2">
    <source>
        <dbReference type="PIRSR" id="PIRSR005962-1"/>
    </source>
</evidence>
<reference evidence="4 5" key="1">
    <citation type="submission" date="2017-09" db="EMBL/GenBank/DDBJ databases">
        <authorList>
            <person name="Ehlers B."/>
            <person name="Leendertz F.H."/>
        </authorList>
    </citation>
    <scope>NUCLEOTIDE SEQUENCE [LARGE SCALE GENOMIC DNA]</scope>
    <source>
        <strain evidence="4 5">DSM 18289</strain>
    </source>
</reference>
<dbReference type="GO" id="GO:0050118">
    <property type="term" value="F:N-acetyldiaminopimelate deacetylase activity"/>
    <property type="evidence" value="ECO:0007669"/>
    <property type="project" value="UniProtKB-ARBA"/>
</dbReference>
<dbReference type="InterPro" id="IPR002933">
    <property type="entry name" value="Peptidase_M20"/>
</dbReference>
<keyword evidence="5" id="KW-1185">Reference proteome</keyword>
<sequence length="389" mass="42248">MPVINRLADYQADIAAIRQDLHEYPELQYDLPRTTAKVVEHLKSFGIEEITTNIGQSGIVAVIEGKTNISGKTIGLRADMDALPLQETSGVAHSSKTEGKMHACGHDGHTSMLLGAARYLNETRNFDGRVVLIFQPAEEGGGGAKAMIDDGLMDRWEIDEVYGMHNWPGLPLGDFALRDGALMASADRIRIEVEGKGCHAAKPHQGVDTIVVLSAIVQAVQTIPSRNIDPQKPVVISLCKIEAGFTDNVVPQTGSILGTVRTLDPQTRDYAEKRLAEVVERTAELYGATAKLTYHRDYPVTVNHTAEAKKAANIARDIVGADRVSESMVASMGSEDFSFMLQARPGAFIFVGNGDTASLHHPDYDFNDDLLPIGASYWIKLVETSLPKA</sequence>
<dbReference type="FunFam" id="3.30.70.360:FF:000001">
    <property type="entry name" value="N-acetyldiaminopimelate deacetylase"/>
    <property type="match status" value="1"/>
</dbReference>
<dbReference type="InterPro" id="IPR036264">
    <property type="entry name" value="Bact_exopeptidase_dim_dom"/>
</dbReference>
<dbReference type="PANTHER" id="PTHR11014:SF63">
    <property type="entry name" value="METALLOPEPTIDASE, PUTATIVE (AFU_ORTHOLOGUE AFUA_6G09600)-RELATED"/>
    <property type="match status" value="1"/>
</dbReference>
<evidence type="ECO:0000313" key="5">
    <source>
        <dbReference type="Proteomes" id="UP000219439"/>
    </source>
</evidence>
<dbReference type="GO" id="GO:0046872">
    <property type="term" value="F:metal ion binding"/>
    <property type="evidence" value="ECO:0007669"/>
    <property type="project" value="UniProtKB-KW"/>
</dbReference>
<dbReference type="GO" id="GO:0019877">
    <property type="term" value="P:diaminopimelate biosynthetic process"/>
    <property type="evidence" value="ECO:0007669"/>
    <property type="project" value="UniProtKB-ARBA"/>
</dbReference>
<keyword evidence="2" id="KW-0464">Manganese</keyword>
<feature type="binding site" evidence="2">
    <location>
        <position position="165"/>
    </location>
    <ligand>
        <name>Mn(2+)</name>
        <dbReference type="ChEBI" id="CHEBI:29035"/>
        <label>2</label>
    </ligand>
</feature>
<dbReference type="PANTHER" id="PTHR11014">
    <property type="entry name" value="PEPTIDASE M20 FAMILY MEMBER"/>
    <property type="match status" value="1"/>
</dbReference>
<dbReference type="RefSeq" id="WP_097155893.1">
    <property type="nucleotide sequence ID" value="NZ_OBEL01000009.1"/>
</dbReference>
<evidence type="ECO:0000256" key="1">
    <source>
        <dbReference type="ARBA" id="ARBA00022801"/>
    </source>
</evidence>
<dbReference type="SUPFAM" id="SSF53187">
    <property type="entry name" value="Zn-dependent exopeptidases"/>
    <property type="match status" value="1"/>
</dbReference>
<evidence type="ECO:0000259" key="3">
    <source>
        <dbReference type="Pfam" id="PF07687"/>
    </source>
</evidence>
<feature type="binding site" evidence="2">
    <location>
        <position position="104"/>
    </location>
    <ligand>
        <name>Mn(2+)</name>
        <dbReference type="ChEBI" id="CHEBI:29035"/>
        <label>2</label>
    </ligand>
</feature>
<keyword evidence="2" id="KW-0479">Metal-binding</keyword>
<feature type="binding site" evidence="2">
    <location>
        <position position="360"/>
    </location>
    <ligand>
        <name>Mn(2+)</name>
        <dbReference type="ChEBI" id="CHEBI:29035"/>
        <label>2</label>
    </ligand>
</feature>
<dbReference type="InterPro" id="IPR017439">
    <property type="entry name" value="Amidohydrolase"/>
</dbReference>
<proteinExistence type="predicted"/>
<dbReference type="NCBIfam" id="TIGR01891">
    <property type="entry name" value="amidohydrolases"/>
    <property type="match status" value="1"/>
</dbReference>
<dbReference type="CDD" id="cd05666">
    <property type="entry name" value="M20_Acy1-like"/>
    <property type="match status" value="1"/>
</dbReference>
<name>A0A285PIH0_9HYPH</name>
<organism evidence="4 5">
    <name type="scientific">Cohaesibacter gelatinilyticus</name>
    <dbReference type="NCBI Taxonomy" id="372072"/>
    <lineage>
        <taxon>Bacteria</taxon>
        <taxon>Pseudomonadati</taxon>
        <taxon>Pseudomonadota</taxon>
        <taxon>Alphaproteobacteria</taxon>
        <taxon>Hyphomicrobiales</taxon>
        <taxon>Cohaesibacteraceae</taxon>
    </lineage>
</organism>